<evidence type="ECO:0000259" key="8">
    <source>
        <dbReference type="Pfam" id="PF13515"/>
    </source>
</evidence>
<gene>
    <name evidence="10" type="ORF">B0A55_09541</name>
</gene>
<feature type="region of interest" description="Disordered" evidence="5">
    <location>
        <begin position="318"/>
        <end position="340"/>
    </location>
</feature>
<feature type="domain" description="DUF7729" evidence="9">
    <location>
        <begin position="79"/>
        <end position="283"/>
    </location>
</feature>
<feature type="transmembrane region" description="Helical" evidence="6">
    <location>
        <begin position="1032"/>
        <end position="1049"/>
    </location>
</feature>
<dbReference type="EMBL" id="NAJQ01000713">
    <property type="protein sequence ID" value="TKA65694.1"/>
    <property type="molecule type" value="Genomic_DNA"/>
</dbReference>
<feature type="compositionally biased region" description="Basic and acidic residues" evidence="5">
    <location>
        <begin position="573"/>
        <end position="588"/>
    </location>
</feature>
<evidence type="ECO:0000313" key="11">
    <source>
        <dbReference type="Proteomes" id="UP000309340"/>
    </source>
</evidence>
<evidence type="ECO:0008006" key="12">
    <source>
        <dbReference type="Google" id="ProtNLM"/>
    </source>
</evidence>
<dbReference type="Proteomes" id="UP000309340">
    <property type="component" value="Unassembled WGS sequence"/>
</dbReference>
<evidence type="ECO:0000259" key="7">
    <source>
        <dbReference type="Pfam" id="PF10337"/>
    </source>
</evidence>
<dbReference type="STRING" id="329884.A0A4U0WQL8"/>
<feature type="transmembrane region" description="Helical" evidence="6">
    <location>
        <begin position="1010"/>
        <end position="1027"/>
    </location>
</feature>
<evidence type="ECO:0000256" key="5">
    <source>
        <dbReference type="SAM" id="MobiDB-lite"/>
    </source>
</evidence>
<dbReference type="GO" id="GO:0016020">
    <property type="term" value="C:membrane"/>
    <property type="evidence" value="ECO:0007669"/>
    <property type="project" value="UniProtKB-SubCell"/>
</dbReference>
<name>A0A4U0WQL8_9PEZI</name>
<dbReference type="Pfam" id="PF10337">
    <property type="entry name" value="ArAE_2_N"/>
    <property type="match status" value="2"/>
</dbReference>
<feature type="domain" description="Putative ER transporter 6TM N-terminal" evidence="7">
    <location>
        <begin position="345"/>
        <end position="440"/>
    </location>
</feature>
<evidence type="ECO:0000313" key="10">
    <source>
        <dbReference type="EMBL" id="TKA65694.1"/>
    </source>
</evidence>
<protein>
    <recommendedName>
        <fullName evidence="12">ER transporter 6TM N-terminal domain-containing protein</fullName>
    </recommendedName>
</protein>
<reference evidence="10 11" key="1">
    <citation type="submission" date="2017-03" db="EMBL/GenBank/DDBJ databases">
        <title>Genomes of endolithic fungi from Antarctica.</title>
        <authorList>
            <person name="Coleine C."/>
            <person name="Masonjones S."/>
            <person name="Stajich J.E."/>
        </authorList>
    </citation>
    <scope>NUCLEOTIDE SEQUENCE [LARGE SCALE GENOMIC DNA]</scope>
    <source>
        <strain evidence="10 11">CCFEE 5184</strain>
    </source>
</reference>
<dbReference type="OrthoDB" id="2274698at2759"/>
<evidence type="ECO:0000256" key="6">
    <source>
        <dbReference type="SAM" id="Phobius"/>
    </source>
</evidence>
<dbReference type="PANTHER" id="PTHR37994:SF4">
    <property type="entry name" value="ER TRANSPORTER 6TM N-TERMINAL DOMAIN-CONTAINING PROTEIN-RELATED"/>
    <property type="match status" value="1"/>
</dbReference>
<feature type="domain" description="Putative ER transporter 6TM N-terminal" evidence="7">
    <location>
        <begin position="448"/>
        <end position="680"/>
    </location>
</feature>
<dbReference type="InterPro" id="IPR056146">
    <property type="entry name" value="DUF7729"/>
</dbReference>
<organism evidence="10 11">
    <name type="scientific">Friedmanniomyces simplex</name>
    <dbReference type="NCBI Taxonomy" id="329884"/>
    <lineage>
        <taxon>Eukaryota</taxon>
        <taxon>Fungi</taxon>
        <taxon>Dikarya</taxon>
        <taxon>Ascomycota</taxon>
        <taxon>Pezizomycotina</taxon>
        <taxon>Dothideomycetes</taxon>
        <taxon>Dothideomycetidae</taxon>
        <taxon>Mycosphaerellales</taxon>
        <taxon>Teratosphaeriaceae</taxon>
        <taxon>Friedmanniomyces</taxon>
    </lineage>
</organism>
<evidence type="ECO:0000256" key="1">
    <source>
        <dbReference type="ARBA" id="ARBA00004141"/>
    </source>
</evidence>
<feature type="transmembrane region" description="Helical" evidence="6">
    <location>
        <begin position="412"/>
        <end position="436"/>
    </location>
</feature>
<keyword evidence="11" id="KW-1185">Reference proteome</keyword>
<feature type="transmembrane region" description="Helical" evidence="6">
    <location>
        <begin position="1077"/>
        <end position="1097"/>
    </location>
</feature>
<evidence type="ECO:0000259" key="9">
    <source>
        <dbReference type="Pfam" id="PF24855"/>
    </source>
</evidence>
<feature type="compositionally biased region" description="Polar residues" evidence="5">
    <location>
        <begin position="43"/>
        <end position="60"/>
    </location>
</feature>
<feature type="transmembrane region" description="Helical" evidence="6">
    <location>
        <begin position="929"/>
        <end position="951"/>
    </location>
</feature>
<feature type="transmembrane region" description="Helical" evidence="6">
    <location>
        <begin position="380"/>
        <end position="400"/>
    </location>
</feature>
<sequence>MGNTAESHADNVYTAKHVAVGSELVFDRGEPPARPMHLHARQEPTTSLPTGISAPTSSNQTTTATGGLSTASPASQSALPSPFDSTLGNNFTSPTCPAFFQSFLTSETFQQCLPLSLLLQTSNGFFASAKSAVRLTQTLDATCRANFTICAPLMASLAQQLQLQTNCASDLAMENPTVLQAYNGLVAYQPLYHAGCLTDTNGAYCFVDAITNASAPTSSYIYYLPLGVQLPSGTRPACNTCLQNTMAIFATAADNSSVPLSGDYTSAAQQVDAGCGPEFVEASVEMKSAAVAVESRSLLSSLVVGGVVVVLRGDGLHEVPPKQPAMPTPNTQKPEEPKTPSKLKQLWTKLGLDPLTLRLMLKGSIPPTVAIAMYQSSAVAAQYSTLGYLVAITSILGFAIMPRGKFLQTMSLNILATCLAAAVNLLALYCVTQARLHSTPAGQPLGGYNSSASAVCAIWLMVQIYLINALRAARPQFQFPAIIYSIFVSVSCTYGVDFPNMAAAISFMQELLEAFLTGFALATGTNLFIFPMSARKVVFKEMTGYLMCLSGMLKAQTAYMQSMETIDPVALQHQREEEQRKNEQDGTGKKAKKAQGSSPSPLATPASLKLKELLGKTIELHTKLHGDVTPAKREFAIGKLESHDLTEMWKMLRMVFVPVIGLSASMDLIQRLASELHWADKGSTEQEEQTRHEHLENLHFLMKQLHDPFARMTASIDAAIMHVLITLELVKAPKKTADEESKGDQPVPGSSTFAESYRKQVNEYYHSKTITLSEWCKEHDIPLPDDFFDSTFMKPEQLLIRDEHKRERYQRQLFFTLYLEYLAWRAGSAVLDLVLWADKRKQEGALKSNKLIFPGSKRLYKWFWSVFSQEDLSNDGSYLAEMDSGGSEATYLGEDFMRRKDPEHLPPRNARERMGEAVRKLPKFFRSDASAFGFRVVCATMTIAVVCYLEASQAWFLRQRLLWAMIMVAISMSRTAGQSTFNFGLRIIGTLIAMVGAYIIWYIVDGHAGGVIVFLWLWIFCAFYFVLKFPKLVIVAILSLVTAVLIIGYELQVRVLGVTASESNGQPAYPTYTLAPYRLACVAGGLLVAFIWTIFPFPISESTELRKDLGASLYLLSNFYSIVHETIRARVTGTDGDVKVKGTHAYHLEKARDAVFSKSMLLLNNLKTNSQFSKFQLRVGGQFPAAEYEGLIESCQRLLQYTALMSHASLTFSMHNKTGEFEKSQWSTDFRQLVSQTSTTSHKITSLLALLSSSMSYGQPLPPYLEMPQPFQFVKQVDKIDPDLLSIRHIAEPEYSAFAVIQVCSQAIHADLEKLKR</sequence>
<dbReference type="PANTHER" id="PTHR37994">
    <property type="entry name" value="ARAE_2_N DOMAIN-CONTAINING PROTEIN-RELATED"/>
    <property type="match status" value="1"/>
</dbReference>
<keyword evidence="2 6" id="KW-0812">Transmembrane</keyword>
<keyword evidence="4 6" id="KW-0472">Membrane</keyword>
<comment type="subcellular location">
    <subcellularLocation>
        <location evidence="1">Membrane</location>
        <topology evidence="1">Multi-pass membrane protein</topology>
    </subcellularLocation>
</comment>
<feature type="region of interest" description="Disordered" evidence="5">
    <location>
        <begin position="27"/>
        <end position="81"/>
    </location>
</feature>
<feature type="transmembrane region" description="Helical" evidence="6">
    <location>
        <begin position="983"/>
        <end position="1004"/>
    </location>
</feature>
<feature type="compositionally biased region" description="Low complexity" evidence="5">
    <location>
        <begin position="61"/>
        <end position="81"/>
    </location>
</feature>
<dbReference type="Pfam" id="PF24855">
    <property type="entry name" value="DUF7729"/>
    <property type="match status" value="1"/>
</dbReference>
<feature type="transmembrane region" description="Helical" evidence="6">
    <location>
        <begin position="448"/>
        <end position="467"/>
    </location>
</feature>
<evidence type="ECO:0000256" key="2">
    <source>
        <dbReference type="ARBA" id="ARBA00022692"/>
    </source>
</evidence>
<accession>A0A4U0WQL8</accession>
<proteinExistence type="predicted"/>
<evidence type="ECO:0000256" key="3">
    <source>
        <dbReference type="ARBA" id="ARBA00022989"/>
    </source>
</evidence>
<dbReference type="Pfam" id="PF13515">
    <property type="entry name" value="FUSC_2"/>
    <property type="match status" value="1"/>
</dbReference>
<feature type="transmembrane region" description="Helical" evidence="6">
    <location>
        <begin position="511"/>
        <end position="530"/>
    </location>
</feature>
<feature type="region of interest" description="Disordered" evidence="5">
    <location>
        <begin position="573"/>
        <end position="604"/>
    </location>
</feature>
<keyword evidence="3 6" id="KW-1133">Transmembrane helix</keyword>
<feature type="transmembrane region" description="Helical" evidence="6">
    <location>
        <begin position="479"/>
        <end position="496"/>
    </location>
</feature>
<dbReference type="InterPro" id="IPR049453">
    <property type="entry name" value="Memb_transporter_dom"/>
</dbReference>
<evidence type="ECO:0000256" key="4">
    <source>
        <dbReference type="ARBA" id="ARBA00023136"/>
    </source>
</evidence>
<comment type="caution">
    <text evidence="10">The sequence shown here is derived from an EMBL/GenBank/DDBJ whole genome shotgun (WGS) entry which is preliminary data.</text>
</comment>
<feature type="domain" description="Integral membrane bound transporter" evidence="8">
    <location>
        <begin position="955"/>
        <end position="1092"/>
    </location>
</feature>
<dbReference type="InterPro" id="IPR018823">
    <property type="entry name" value="ArAE_2_N"/>
</dbReference>